<gene>
    <name evidence="10" type="ORF">UT75_C0004G0024</name>
</gene>
<dbReference type="PANTHER" id="PTHR46997">
    <property type="entry name" value="LOW AFFINITY TRYPTOPHAN PERMEASE-RELATED"/>
    <property type="match status" value="1"/>
</dbReference>
<feature type="transmembrane region" description="Helical" evidence="9">
    <location>
        <begin position="222"/>
        <end position="248"/>
    </location>
</feature>
<evidence type="ECO:0000256" key="8">
    <source>
        <dbReference type="ARBA" id="ARBA00023136"/>
    </source>
</evidence>
<feature type="transmembrane region" description="Helical" evidence="9">
    <location>
        <begin position="15"/>
        <end position="37"/>
    </location>
</feature>
<evidence type="ECO:0000256" key="5">
    <source>
        <dbReference type="ARBA" id="ARBA00022692"/>
    </source>
</evidence>
<feature type="transmembrane region" description="Helical" evidence="9">
    <location>
        <begin position="304"/>
        <end position="322"/>
    </location>
</feature>
<dbReference type="GO" id="GO:0003333">
    <property type="term" value="P:amino acid transmembrane transport"/>
    <property type="evidence" value="ECO:0007669"/>
    <property type="project" value="InterPro"/>
</dbReference>
<evidence type="ECO:0000256" key="6">
    <source>
        <dbReference type="ARBA" id="ARBA00022970"/>
    </source>
</evidence>
<dbReference type="GO" id="GO:0005886">
    <property type="term" value="C:plasma membrane"/>
    <property type="evidence" value="ECO:0007669"/>
    <property type="project" value="UniProtKB-SubCell"/>
</dbReference>
<dbReference type="PANTHER" id="PTHR46997:SF2">
    <property type="entry name" value="TYROSINE-SPECIFIC TRANSPORT SYSTEM"/>
    <property type="match status" value="1"/>
</dbReference>
<keyword evidence="8 9" id="KW-0472">Membrane</keyword>
<evidence type="ECO:0000256" key="1">
    <source>
        <dbReference type="ARBA" id="ARBA00004429"/>
    </source>
</evidence>
<keyword evidence="5 9" id="KW-0812">Transmembrane</keyword>
<reference evidence="10 11" key="1">
    <citation type="journal article" date="2015" name="Nature">
        <title>rRNA introns, odd ribosomes, and small enigmatic genomes across a large radiation of phyla.</title>
        <authorList>
            <person name="Brown C.T."/>
            <person name="Hug L.A."/>
            <person name="Thomas B.C."/>
            <person name="Sharon I."/>
            <person name="Castelle C.J."/>
            <person name="Singh A."/>
            <person name="Wilkins M.J."/>
            <person name="Williams K.H."/>
            <person name="Banfield J.F."/>
        </authorList>
    </citation>
    <scope>NUCLEOTIDE SEQUENCE [LARGE SCALE GENOMIC DNA]</scope>
</reference>
<dbReference type="Proteomes" id="UP000034072">
    <property type="component" value="Unassembled WGS sequence"/>
</dbReference>
<proteinExistence type="predicted"/>
<feature type="transmembrane region" description="Helical" evidence="9">
    <location>
        <begin position="191"/>
        <end position="210"/>
    </location>
</feature>
<evidence type="ECO:0000256" key="3">
    <source>
        <dbReference type="ARBA" id="ARBA00022475"/>
    </source>
</evidence>
<organism evidence="10 11">
    <name type="scientific">Candidatus Yanofskybacteria bacterium GW2011_GWE2_40_11</name>
    <dbReference type="NCBI Taxonomy" id="1619033"/>
    <lineage>
        <taxon>Bacteria</taxon>
        <taxon>Candidatus Yanofskyibacteriota</taxon>
    </lineage>
</organism>
<feature type="transmembrane region" description="Helical" evidence="9">
    <location>
        <begin position="152"/>
        <end position="171"/>
    </location>
</feature>
<dbReference type="GO" id="GO:0015173">
    <property type="term" value="F:aromatic amino acid transmembrane transporter activity"/>
    <property type="evidence" value="ECO:0007669"/>
    <property type="project" value="InterPro"/>
</dbReference>
<name>A0A0G0QL12_9BACT</name>
<feature type="transmembrane region" description="Helical" evidence="9">
    <location>
        <begin position="92"/>
        <end position="111"/>
    </location>
</feature>
<feature type="transmembrane region" description="Helical" evidence="9">
    <location>
        <begin position="268"/>
        <end position="292"/>
    </location>
</feature>
<comment type="subcellular location">
    <subcellularLocation>
        <location evidence="1">Cell inner membrane</location>
        <topology evidence="1">Multi-pass membrane protein</topology>
    </subcellularLocation>
</comment>
<feature type="transmembrane region" description="Helical" evidence="9">
    <location>
        <begin position="43"/>
        <end position="64"/>
    </location>
</feature>
<evidence type="ECO:0000313" key="11">
    <source>
        <dbReference type="Proteomes" id="UP000034072"/>
    </source>
</evidence>
<dbReference type="InterPro" id="IPR013059">
    <property type="entry name" value="Trp_tyr_transpt"/>
</dbReference>
<feature type="transmembrane region" description="Helical" evidence="9">
    <location>
        <begin position="368"/>
        <end position="387"/>
    </location>
</feature>
<dbReference type="EMBL" id="LBXZ01000004">
    <property type="protein sequence ID" value="KKR40813.1"/>
    <property type="molecule type" value="Genomic_DNA"/>
</dbReference>
<protein>
    <submittedName>
        <fullName evidence="10">Aromatic amino acid permease</fullName>
    </submittedName>
</protein>
<dbReference type="AlphaFoldDB" id="A0A0G0QL12"/>
<evidence type="ECO:0000256" key="7">
    <source>
        <dbReference type="ARBA" id="ARBA00022989"/>
    </source>
</evidence>
<evidence type="ECO:0000313" key="10">
    <source>
        <dbReference type="EMBL" id="KKR40813.1"/>
    </source>
</evidence>
<evidence type="ECO:0000256" key="4">
    <source>
        <dbReference type="ARBA" id="ARBA00022519"/>
    </source>
</evidence>
<keyword evidence="7 9" id="KW-1133">Transmembrane helix</keyword>
<accession>A0A0G0QL12</accession>
<feature type="transmembrane region" description="Helical" evidence="9">
    <location>
        <begin position="328"/>
        <end position="348"/>
    </location>
</feature>
<sequence>MIVQYLNWIKGNRQLISATSVLIGAMVGVGLFGLPLAFSRAGFVVGVAFLFFVGGLVLLVDLMYAEIILRTKEDHQLVGYAEMYAGKGLRRALFFSAALNGYAGLLAYMLISGQFLSNIFSFFFYQSIDFYSILFVVVFSAILLMGIKRISFLEIAFSILFLGIVIIILGFSIPKIDLGHLIDFSSTSRYWFLPYGVLLFAFGGLSAIPIQRQILKGQEKKLFKAILIAMIFVAVLFLLFVIGVVGVTGGSAGDDSIADLFIILGDKMMVLCSLFGILAIGSCFLMLGSAFQEIFTLDFGFNRFWSWLLVVAPPIVLYFLGLRDFVSVIGLGGAVALGFEAIVIIYIYLKAKKKGNRVPESRLSMPHWILYGMMLLFALGAILKLFLDVG</sequence>
<comment type="caution">
    <text evidence="10">The sequence shown here is derived from an EMBL/GenBank/DDBJ whole genome shotgun (WGS) entry which is preliminary data.</text>
</comment>
<keyword evidence="4" id="KW-0997">Cell inner membrane</keyword>
<dbReference type="Pfam" id="PF03222">
    <property type="entry name" value="Trp_Tyr_perm"/>
    <property type="match status" value="1"/>
</dbReference>
<dbReference type="Gene3D" id="1.20.1740.10">
    <property type="entry name" value="Amino acid/polyamine transporter I"/>
    <property type="match status" value="1"/>
</dbReference>
<dbReference type="InterPro" id="IPR018227">
    <property type="entry name" value="Amino_acid_transport_2"/>
</dbReference>
<evidence type="ECO:0000256" key="9">
    <source>
        <dbReference type="SAM" id="Phobius"/>
    </source>
</evidence>
<keyword evidence="6" id="KW-0029">Amino-acid transport</keyword>
<evidence type="ECO:0000256" key="2">
    <source>
        <dbReference type="ARBA" id="ARBA00022448"/>
    </source>
</evidence>
<keyword evidence="2" id="KW-0813">Transport</keyword>
<feature type="transmembrane region" description="Helical" evidence="9">
    <location>
        <begin position="123"/>
        <end position="145"/>
    </location>
</feature>
<keyword evidence="3" id="KW-1003">Cell membrane</keyword>